<organism evidence="1">
    <name type="scientific">Lygus hesperus</name>
    <name type="common">Western plant bug</name>
    <dbReference type="NCBI Taxonomy" id="30085"/>
    <lineage>
        <taxon>Eukaryota</taxon>
        <taxon>Metazoa</taxon>
        <taxon>Ecdysozoa</taxon>
        <taxon>Arthropoda</taxon>
        <taxon>Hexapoda</taxon>
        <taxon>Insecta</taxon>
        <taxon>Pterygota</taxon>
        <taxon>Neoptera</taxon>
        <taxon>Paraneoptera</taxon>
        <taxon>Hemiptera</taxon>
        <taxon>Heteroptera</taxon>
        <taxon>Panheteroptera</taxon>
        <taxon>Cimicomorpha</taxon>
        <taxon>Miridae</taxon>
        <taxon>Mirini</taxon>
        <taxon>Lygus</taxon>
    </lineage>
</organism>
<proteinExistence type="predicted"/>
<dbReference type="AlphaFoldDB" id="A0A0A9X1F4"/>
<sequence>MEGSGDGGDTETPSDPHEELCTWNLTERKWKVCGGGGVENSLPLHKTTLQHVQRCFCDIRTYEVRVHVCARAPPSLRMRHVDDTTPSNATKPSHKSTHSCTHSNCVYPRHRVLRTHCGMTEGRSTMTPSSWSCPSSHPRMWPSLRVCVEGVYQYSYSSGL</sequence>
<evidence type="ECO:0000313" key="1">
    <source>
        <dbReference type="EMBL" id="JAG12583.1"/>
    </source>
</evidence>
<protein>
    <submittedName>
        <fullName evidence="1">Uncharacterized protein</fullName>
    </submittedName>
</protein>
<dbReference type="EMBL" id="GBHO01031021">
    <property type="protein sequence ID" value="JAG12583.1"/>
    <property type="molecule type" value="Transcribed_RNA"/>
</dbReference>
<gene>
    <name evidence="1" type="ORF">CM83_72204</name>
</gene>
<accession>A0A0A9X1F4</accession>
<reference evidence="1" key="2">
    <citation type="submission" date="2014-07" db="EMBL/GenBank/DDBJ databases">
        <authorList>
            <person name="Hull J."/>
        </authorList>
    </citation>
    <scope>NUCLEOTIDE SEQUENCE</scope>
</reference>
<reference evidence="1" key="1">
    <citation type="journal article" date="2014" name="PLoS ONE">
        <title>Transcriptome-Based Identification of ABC Transporters in the Western Tarnished Plant Bug Lygus hesperus.</title>
        <authorList>
            <person name="Hull J.J."/>
            <person name="Chaney K."/>
            <person name="Geib S.M."/>
            <person name="Fabrick J.A."/>
            <person name="Brent C.S."/>
            <person name="Walsh D."/>
            <person name="Lavine L.C."/>
        </authorList>
    </citation>
    <scope>NUCLEOTIDE SEQUENCE</scope>
</reference>
<name>A0A0A9X1F4_LYGHE</name>